<dbReference type="Gene3D" id="3.40.50.2000">
    <property type="entry name" value="Glycogen Phosphorylase B"/>
    <property type="match status" value="2"/>
</dbReference>
<dbReference type="InterPro" id="IPR051199">
    <property type="entry name" value="LPS_LOS_Heptosyltrfase"/>
</dbReference>
<dbReference type="SUPFAM" id="SSF53756">
    <property type="entry name" value="UDP-Glycosyltransferase/glycogen phosphorylase"/>
    <property type="match status" value="1"/>
</dbReference>
<proteinExistence type="predicted"/>
<dbReference type="GO" id="GO:0008713">
    <property type="term" value="F:ADP-heptose-lipopolysaccharide heptosyltransferase activity"/>
    <property type="evidence" value="ECO:0007669"/>
    <property type="project" value="TreeGrafter"/>
</dbReference>
<organism evidence="3">
    <name type="scientific">Desulfacinum infernum</name>
    <dbReference type="NCBI Taxonomy" id="35837"/>
    <lineage>
        <taxon>Bacteria</taxon>
        <taxon>Pseudomonadati</taxon>
        <taxon>Thermodesulfobacteriota</taxon>
        <taxon>Syntrophobacteria</taxon>
        <taxon>Syntrophobacterales</taxon>
        <taxon>Syntrophobacteraceae</taxon>
        <taxon>Desulfacinum</taxon>
    </lineage>
</organism>
<dbReference type="EMBL" id="DSTK01000037">
    <property type="protein sequence ID" value="HFK98129.1"/>
    <property type="molecule type" value="Genomic_DNA"/>
</dbReference>
<dbReference type="AlphaFoldDB" id="A0A831ZT38"/>
<gene>
    <name evidence="3" type="ORF">ENS06_12525</name>
</gene>
<accession>A0A831ZT38</accession>
<evidence type="ECO:0000313" key="3">
    <source>
        <dbReference type="EMBL" id="HFK98129.1"/>
    </source>
</evidence>
<reference evidence="3" key="1">
    <citation type="journal article" date="2020" name="mSystems">
        <title>Genome- and Community-Level Interaction Insights into Carbon Utilization and Element Cycling Functions of Hydrothermarchaeota in Hydrothermal Sediment.</title>
        <authorList>
            <person name="Zhou Z."/>
            <person name="Liu Y."/>
            <person name="Xu W."/>
            <person name="Pan J."/>
            <person name="Luo Z.H."/>
            <person name="Li M."/>
        </authorList>
    </citation>
    <scope>NUCLEOTIDE SEQUENCE [LARGE SCALE GENOMIC DNA]</scope>
    <source>
        <strain evidence="3">SpSt-456</strain>
    </source>
</reference>
<evidence type="ECO:0000256" key="1">
    <source>
        <dbReference type="ARBA" id="ARBA00022676"/>
    </source>
</evidence>
<evidence type="ECO:0000256" key="2">
    <source>
        <dbReference type="ARBA" id="ARBA00022679"/>
    </source>
</evidence>
<dbReference type="CDD" id="cd03789">
    <property type="entry name" value="GT9_LPS_heptosyltransferase"/>
    <property type="match status" value="1"/>
</dbReference>
<dbReference type="Pfam" id="PF01075">
    <property type="entry name" value="Glyco_transf_9"/>
    <property type="match status" value="1"/>
</dbReference>
<dbReference type="InterPro" id="IPR002201">
    <property type="entry name" value="Glyco_trans_9"/>
</dbReference>
<protein>
    <submittedName>
        <fullName evidence="3">Glycosyltransferase family 9 protein</fullName>
    </submittedName>
</protein>
<keyword evidence="2 3" id="KW-0808">Transferase</keyword>
<dbReference type="GO" id="GO:0005829">
    <property type="term" value="C:cytosol"/>
    <property type="evidence" value="ECO:0007669"/>
    <property type="project" value="TreeGrafter"/>
</dbReference>
<keyword evidence="1" id="KW-0328">Glycosyltransferase</keyword>
<name>A0A831ZT38_9BACT</name>
<comment type="caution">
    <text evidence="3">The sequence shown here is derived from an EMBL/GenBank/DDBJ whole genome shotgun (WGS) entry which is preliminary data.</text>
</comment>
<dbReference type="GO" id="GO:0009244">
    <property type="term" value="P:lipopolysaccharide core region biosynthetic process"/>
    <property type="evidence" value="ECO:0007669"/>
    <property type="project" value="TreeGrafter"/>
</dbReference>
<sequence>MPILTDPSPRAPASSPLPPAGTHARRFLIIRPSAIGDVVMALPMAAVIKKALPGACVIWLAEPYVADFLRAQPTVDEVLVWPKSRWKELLKARHVTALARDVSAFRRRLKSQPIDVALDVQGLLRSRLLAALSGARRRVGFASKEPGRFLMTEVISKGPRTRTIGTEYEYMVRYLGLWEDGFPMGVSVPQEAFERAQGLLTETLGLQGYAVFAPFTTRPQKHWIRQRWANLAQRIAEEQNLPVVLLGGGGDAEAAEQLASLSPRMVNLVGRTTLLESAAILQGARLVVGVDTGLTHMAVALKRPTVALFGATCPYLHTRSDRALVLYKPLPCSPCRRRPTCKGAFPCMAALNEDDVMNAARRVLAVSAEG</sequence>
<dbReference type="PANTHER" id="PTHR30160">
    <property type="entry name" value="TETRAACYLDISACCHARIDE 4'-KINASE-RELATED"/>
    <property type="match status" value="1"/>
</dbReference>
<dbReference type="PANTHER" id="PTHR30160:SF19">
    <property type="entry name" value="LIPOPOLYSACCHARIDE HEPTOSYLTRANSFERASE 1"/>
    <property type="match status" value="1"/>
</dbReference>